<evidence type="ECO:0000256" key="4">
    <source>
        <dbReference type="ARBA" id="ARBA00022490"/>
    </source>
</evidence>
<evidence type="ECO:0000256" key="1">
    <source>
        <dbReference type="ARBA" id="ARBA00004347"/>
    </source>
</evidence>
<feature type="domain" description="COPA/B second beta-propeller" evidence="16">
    <location>
        <begin position="342"/>
        <end position="598"/>
    </location>
</feature>
<dbReference type="STRING" id="56408.A0A1E5RE45"/>
<evidence type="ECO:0000256" key="2">
    <source>
        <dbReference type="ARBA" id="ARBA00010844"/>
    </source>
</evidence>
<dbReference type="EMBL" id="LPNM01000007">
    <property type="protein sequence ID" value="OEJ85165.1"/>
    <property type="molecule type" value="Genomic_DNA"/>
</dbReference>
<dbReference type="GO" id="GO:0000139">
    <property type="term" value="C:Golgi membrane"/>
    <property type="evidence" value="ECO:0007669"/>
    <property type="project" value="UniProtKB-SubCell"/>
</dbReference>
<organism evidence="18 19">
    <name type="scientific">Hanseniaspora osmophila</name>
    <dbReference type="NCBI Taxonomy" id="56408"/>
    <lineage>
        <taxon>Eukaryota</taxon>
        <taxon>Fungi</taxon>
        <taxon>Dikarya</taxon>
        <taxon>Ascomycota</taxon>
        <taxon>Saccharomycotina</taxon>
        <taxon>Saccharomycetes</taxon>
        <taxon>Saccharomycodales</taxon>
        <taxon>Saccharomycodaceae</taxon>
        <taxon>Hanseniaspora</taxon>
    </lineage>
</organism>
<dbReference type="FunFam" id="2.130.10.10:FF:000016">
    <property type="entry name" value="Coatomer alpha subunit, putative"/>
    <property type="match status" value="1"/>
</dbReference>
<evidence type="ECO:0000256" key="3">
    <source>
        <dbReference type="ARBA" id="ARBA00022448"/>
    </source>
</evidence>
<keyword evidence="4 13" id="KW-0963">Cytoplasm</keyword>
<feature type="repeat" description="WD" evidence="14">
    <location>
        <begin position="180"/>
        <end position="223"/>
    </location>
</feature>
<dbReference type="InterPro" id="IPR020472">
    <property type="entry name" value="WD40_PAC1"/>
</dbReference>
<comment type="similarity">
    <text evidence="2 13">Belongs to the WD repeat COPB2 family.</text>
</comment>
<dbReference type="Proteomes" id="UP000095728">
    <property type="component" value="Unassembled WGS sequence"/>
</dbReference>
<keyword evidence="3 13" id="KW-0813">Transport</keyword>
<dbReference type="InterPro" id="IPR001680">
    <property type="entry name" value="WD40_rpt"/>
</dbReference>
<dbReference type="OrthoDB" id="10261470at2759"/>
<dbReference type="GO" id="GO:0005198">
    <property type="term" value="F:structural molecule activity"/>
    <property type="evidence" value="ECO:0007669"/>
    <property type="project" value="UniProtKB-UniRule"/>
</dbReference>
<evidence type="ECO:0000256" key="12">
    <source>
        <dbReference type="ARBA" id="ARBA00025536"/>
    </source>
</evidence>
<evidence type="ECO:0000256" key="7">
    <source>
        <dbReference type="ARBA" id="ARBA00022892"/>
    </source>
</evidence>
<feature type="region of interest" description="Disordered" evidence="15">
    <location>
        <begin position="834"/>
        <end position="881"/>
    </location>
</feature>
<evidence type="ECO:0000313" key="19">
    <source>
        <dbReference type="Proteomes" id="UP000095728"/>
    </source>
</evidence>
<keyword evidence="10 13" id="KW-0472">Membrane</keyword>
<dbReference type="PRINTS" id="PR00320">
    <property type="entry name" value="GPROTEINBRPT"/>
</dbReference>
<evidence type="ECO:0000256" key="8">
    <source>
        <dbReference type="ARBA" id="ARBA00022927"/>
    </source>
</evidence>
<name>A0A1E5RE45_9ASCO</name>
<evidence type="ECO:0000256" key="6">
    <source>
        <dbReference type="ARBA" id="ARBA00022737"/>
    </source>
</evidence>
<comment type="subcellular location">
    <subcellularLocation>
        <location evidence="1 13">Cytoplasmic vesicle</location>
        <location evidence="1 13">COPI-coated vesicle membrane</location>
        <topology evidence="1 13">Peripheral membrane protein</topology>
        <orientation evidence="1 13">Cytoplasmic side</orientation>
    </subcellularLocation>
    <subcellularLocation>
        <location evidence="13">Golgi apparatus membrane</location>
        <topology evidence="13">Peripheral membrane protein</topology>
        <orientation evidence="13">Cytoplasmic side</orientation>
    </subcellularLocation>
    <text evidence="13">The coatomer is cytoplasmic or polymerized on the cytoplasmic side of the Golgi, as well as on the vesicles/buds originating from it.</text>
</comment>
<dbReference type="FunCoup" id="A0A1E5RE45">
    <property type="interactions" value="1353"/>
</dbReference>
<keyword evidence="9 13" id="KW-0333">Golgi apparatus</keyword>
<protein>
    <recommendedName>
        <fullName evidence="13">Coatomer subunit beta'</fullName>
    </recommendedName>
</protein>
<comment type="caution">
    <text evidence="18">The sequence shown here is derived from an EMBL/GenBank/DDBJ whole genome shotgun (WGS) entry which is preliminary data.</text>
</comment>
<evidence type="ECO:0000259" key="17">
    <source>
        <dbReference type="Pfam" id="PF23953"/>
    </source>
</evidence>
<dbReference type="Pfam" id="PF00400">
    <property type="entry name" value="WD40"/>
    <property type="match status" value="4"/>
</dbReference>
<evidence type="ECO:0000256" key="11">
    <source>
        <dbReference type="ARBA" id="ARBA00023329"/>
    </source>
</evidence>
<dbReference type="Pfam" id="PF04053">
    <property type="entry name" value="B-prop_COPA_B_2nd"/>
    <property type="match status" value="1"/>
</dbReference>
<evidence type="ECO:0000259" key="16">
    <source>
        <dbReference type="Pfam" id="PF04053"/>
    </source>
</evidence>
<dbReference type="Pfam" id="PF23953">
    <property type="entry name" value="TPR_COPA_B"/>
    <property type="match status" value="1"/>
</dbReference>
<proteinExistence type="inferred from homology"/>
<sequence>MKLNIKKAFSSRSDRVKGIDFHPTQPWLLSTLYSGKAEIWNYETQQLVRSINITDVPVRAGRFIARQNWIVVGCDDFKIKVYNHNTGEKVADFEAHPDYIRCVAVHPTLPYILTSSDDSVIKLWNWEKNWALEQTFEGHEHFVMWVEFNPKDPNTFASACLDRTVKIWSLGNAEPNFSINTHETEGVNYVNYYPQQDKPYLLTCSDDRTIKVWDYQTKSCVATLEGHLTNVSYAIFHPTLPIIISGSEDSTLKIWNSTTYKLEKTLNLGLERSWCISAHPAGKRNYVAAGCDDGFSLLSMGNDDPIFSMDPVGKLVWCGGKVGTSASDVFTSLIKPVDEEQAETLEDGSLVPLQVKDLGNVDVYPTAIKHSPNGRNVAVLGDGEYIIYTSLAWRNKAFGKCQDFAWAPDSNSYVILDQQGVLQLFNNFKAIKVLDVEITDSIEKLFTGPFLGVKTVDGFTSLFDWESGSLVRRIDVDADQIVWSSNEELILISTQTSNETEAENTSGYVLEFNKEMYDESLSNGNVSEEGVEDCLDVLYEFNDVVRSGKWVGDVFIYTSQSDKLNYFVGGKSYTLAHFDKPSYVIGYLPKDSRIYVTDRDMTVTSYSISVAVLEFQTLVLRGEIDAAFEEILPNVSGKDNLMKISRFLEAQELYQEAFDVAPDADQKFFLALKLGYLEQAFELLSKDESDSKWRTLGDAALKKFNFKLAIEGYSKAHDLESLFLIYSSFNMKEKLIELGKLAEEDGKFNVSFNAYWSAGDISSIQSLLASVGRVPEAAIFGYTYGSDVEGFVEAWKQKLNAEGKQKLADRIILPHIKKTENLIDFEQAGVATEAVEEQQVQQTADNHKEEEVEEVEAEEEEAKPEEQQEESNIAENQDDLL</sequence>
<dbReference type="InterPro" id="IPR056176">
    <property type="entry name" value="TPR_COPA_B"/>
</dbReference>
<keyword evidence="11 13" id="KW-0968">Cytoplasmic vesicle</keyword>
<feature type="repeat" description="WD" evidence="14">
    <location>
        <begin position="224"/>
        <end position="265"/>
    </location>
</feature>
<dbReference type="InParanoid" id="A0A1E5RE45"/>
<dbReference type="CDD" id="cd00200">
    <property type="entry name" value="WD40"/>
    <property type="match status" value="1"/>
</dbReference>
<dbReference type="FunFam" id="1.25.40.470:FF:000001">
    <property type="entry name" value="Coatomer subunit beta"/>
    <property type="match status" value="1"/>
</dbReference>
<comment type="subunit">
    <text evidence="13">Oligomeric complex that consists of at least the alpha, beta, beta', gamma, delta, epsilon and zeta subunits.</text>
</comment>
<dbReference type="InterPro" id="IPR050844">
    <property type="entry name" value="Coatomer_complex_subunit"/>
</dbReference>
<evidence type="ECO:0000256" key="9">
    <source>
        <dbReference type="ARBA" id="ARBA00023034"/>
    </source>
</evidence>
<dbReference type="Gene3D" id="1.25.40.470">
    <property type="match status" value="1"/>
</dbReference>
<dbReference type="GO" id="GO:0006890">
    <property type="term" value="P:retrograde vesicle-mediated transport, Golgi to endoplasmic reticulum"/>
    <property type="evidence" value="ECO:0007669"/>
    <property type="project" value="TreeGrafter"/>
</dbReference>
<dbReference type="InterPro" id="IPR011048">
    <property type="entry name" value="Haem_d1_sf"/>
</dbReference>
<feature type="repeat" description="WD" evidence="14">
    <location>
        <begin position="9"/>
        <end position="50"/>
    </location>
</feature>
<feature type="compositionally biased region" description="Acidic residues" evidence="15">
    <location>
        <begin position="851"/>
        <end position="869"/>
    </location>
</feature>
<dbReference type="PROSITE" id="PS50082">
    <property type="entry name" value="WD_REPEATS_2"/>
    <property type="match status" value="5"/>
</dbReference>
<dbReference type="InterPro" id="IPR016453">
    <property type="entry name" value="COPB2"/>
</dbReference>
<dbReference type="PIRSF" id="PIRSF005567">
    <property type="entry name" value="Coatomer_beta'_subunit"/>
    <property type="match status" value="1"/>
</dbReference>
<keyword evidence="6" id="KW-0677">Repeat</keyword>
<evidence type="ECO:0000256" key="13">
    <source>
        <dbReference type="PIRNR" id="PIRNR005567"/>
    </source>
</evidence>
<dbReference type="Gene3D" id="2.130.10.10">
    <property type="entry name" value="YVTN repeat-like/Quinoprotein amine dehydrogenase"/>
    <property type="match status" value="1"/>
</dbReference>
<dbReference type="SMART" id="SM00320">
    <property type="entry name" value="WD40"/>
    <property type="match status" value="7"/>
</dbReference>
<dbReference type="SUPFAM" id="SSF50978">
    <property type="entry name" value="WD40 repeat-like"/>
    <property type="match status" value="1"/>
</dbReference>
<dbReference type="GO" id="GO:0006888">
    <property type="term" value="P:endoplasmic reticulum to Golgi vesicle-mediated transport"/>
    <property type="evidence" value="ECO:0007669"/>
    <property type="project" value="TreeGrafter"/>
</dbReference>
<evidence type="ECO:0000256" key="15">
    <source>
        <dbReference type="SAM" id="MobiDB-lite"/>
    </source>
</evidence>
<evidence type="ECO:0000313" key="18">
    <source>
        <dbReference type="EMBL" id="OEJ85165.1"/>
    </source>
</evidence>
<keyword evidence="5 14" id="KW-0853">WD repeat</keyword>
<feature type="domain" description="COPA/B TPR" evidence="17">
    <location>
        <begin position="615"/>
        <end position="796"/>
    </location>
</feature>
<accession>A0A1E5RE45</accession>
<evidence type="ECO:0000256" key="14">
    <source>
        <dbReference type="PROSITE-ProRule" id="PRU00221"/>
    </source>
</evidence>
<keyword evidence="19" id="KW-1185">Reference proteome</keyword>
<comment type="function">
    <text evidence="12 13">The coatomer is a cytosolic protein complex that binds to dilysine motifs and reversibly associates with Golgi non-clathrin-coated vesicles, which further mediate biosynthetic protein transport from the ER, via the Golgi up to the trans Golgi network. Coatomer complex is required for budding from Golgi membranes, and is essential for the retrograde Golgi-to-ER transport of dilysine-tagged proteins.</text>
</comment>
<dbReference type="CDD" id="cd22947">
    <property type="entry name" value="Coatomer_WDAD_beta-like"/>
    <property type="match status" value="1"/>
</dbReference>
<dbReference type="SUPFAM" id="SSF51004">
    <property type="entry name" value="C-terminal (heme d1) domain of cytochrome cd1-nitrite reductase"/>
    <property type="match status" value="1"/>
</dbReference>
<keyword evidence="8 13" id="KW-0653">Protein transport</keyword>
<feature type="repeat" description="WD" evidence="14">
    <location>
        <begin position="136"/>
        <end position="178"/>
    </location>
</feature>
<evidence type="ECO:0000256" key="5">
    <source>
        <dbReference type="ARBA" id="ARBA00022574"/>
    </source>
</evidence>
<dbReference type="InterPro" id="IPR015943">
    <property type="entry name" value="WD40/YVTN_repeat-like_dom_sf"/>
</dbReference>
<dbReference type="PROSITE" id="PS50294">
    <property type="entry name" value="WD_REPEATS_REGION"/>
    <property type="match status" value="3"/>
</dbReference>
<dbReference type="InterPro" id="IPR036322">
    <property type="entry name" value="WD40_repeat_dom_sf"/>
</dbReference>
<dbReference type="GO" id="GO:0006886">
    <property type="term" value="P:intracellular protein transport"/>
    <property type="evidence" value="ECO:0007669"/>
    <property type="project" value="UniProtKB-UniRule"/>
</dbReference>
<feature type="compositionally biased region" description="Low complexity" evidence="15">
    <location>
        <begin position="834"/>
        <end position="844"/>
    </location>
</feature>
<dbReference type="InterPro" id="IPR006692">
    <property type="entry name" value="Beta-prop_COPA/B_2nd"/>
</dbReference>
<dbReference type="AlphaFoldDB" id="A0A1E5RE45"/>
<gene>
    <name evidence="18" type="ORF">AWRI3579_g1877</name>
</gene>
<dbReference type="PANTHER" id="PTHR19876">
    <property type="entry name" value="COATOMER"/>
    <property type="match status" value="1"/>
</dbReference>
<dbReference type="GO" id="GO:0006891">
    <property type="term" value="P:intra-Golgi vesicle-mediated transport"/>
    <property type="evidence" value="ECO:0007669"/>
    <property type="project" value="TreeGrafter"/>
</dbReference>
<evidence type="ECO:0000256" key="10">
    <source>
        <dbReference type="ARBA" id="ARBA00023136"/>
    </source>
</evidence>
<feature type="repeat" description="WD" evidence="14">
    <location>
        <begin position="93"/>
        <end position="125"/>
    </location>
</feature>
<dbReference type="GO" id="GO:0030126">
    <property type="term" value="C:COPI vesicle coat"/>
    <property type="evidence" value="ECO:0007669"/>
    <property type="project" value="TreeGrafter"/>
</dbReference>
<dbReference type="PANTHER" id="PTHR19876:SF2">
    <property type="entry name" value="COATOMER SUBUNIT BETA"/>
    <property type="match status" value="1"/>
</dbReference>
<reference evidence="19" key="1">
    <citation type="journal article" date="2016" name="Genome Announc.">
        <title>Genome sequences of three species of Hanseniaspora isolated from spontaneous wine fermentations.</title>
        <authorList>
            <person name="Sternes P.R."/>
            <person name="Lee D."/>
            <person name="Kutyna D.R."/>
            <person name="Borneman A.R."/>
        </authorList>
    </citation>
    <scope>NUCLEOTIDE SEQUENCE [LARGE SCALE GENOMIC DNA]</scope>
    <source>
        <strain evidence="19">AWRI3579</strain>
    </source>
</reference>
<keyword evidence="7 13" id="KW-0931">ER-Golgi transport</keyword>